<comment type="caution">
    <text evidence="1">The sequence shown here is derived from an EMBL/GenBank/DDBJ whole genome shotgun (WGS) entry which is preliminary data.</text>
</comment>
<protein>
    <submittedName>
        <fullName evidence="1">DUF3486 family protein</fullName>
    </submittedName>
</protein>
<dbReference type="Proteomes" id="UP000886100">
    <property type="component" value="Unassembled WGS sequence"/>
</dbReference>
<name>A0A7C5N3C7_9GAMM</name>
<evidence type="ECO:0000313" key="1">
    <source>
        <dbReference type="EMBL" id="HHH12944.1"/>
    </source>
</evidence>
<dbReference type="AlphaFoldDB" id="A0A7C5N3C7"/>
<dbReference type="EMBL" id="DROM01000115">
    <property type="protein sequence ID" value="HHH12944.1"/>
    <property type="molecule type" value="Genomic_DNA"/>
</dbReference>
<gene>
    <name evidence="1" type="ORF">ENJ98_01790</name>
</gene>
<sequence>MPRPSTIDRLPPDVLEKLQELLRDPRVTQLEATRRINAILEEDGRPERLSKSSVNRYAQRMERVGERLRQSREVAEMWIARLGAQPQGQLGHLVNEILRTFAFDLSLQLQDGLAALDEETMPAAVKMVKELSIAIHRLEQAAGENVKREAEIREQARREAAEAAEKVARQGGLSADSVQEIRRAILGVRDP</sequence>
<dbReference type="Pfam" id="PF11985">
    <property type="entry name" value="Phage_Mu_Gp27"/>
    <property type="match status" value="1"/>
</dbReference>
<organism evidence="1">
    <name type="scientific">Thiolapillus brandeum</name>
    <dbReference type="NCBI Taxonomy" id="1076588"/>
    <lineage>
        <taxon>Bacteria</taxon>
        <taxon>Pseudomonadati</taxon>
        <taxon>Pseudomonadota</taxon>
        <taxon>Gammaproteobacteria</taxon>
        <taxon>Chromatiales</taxon>
        <taxon>Sedimenticolaceae</taxon>
        <taxon>Thiolapillus</taxon>
    </lineage>
</organism>
<reference evidence="1" key="1">
    <citation type="journal article" date="2020" name="mSystems">
        <title>Genome- and Community-Level Interaction Insights into Carbon Utilization and Element Cycling Functions of Hydrothermarchaeota in Hydrothermal Sediment.</title>
        <authorList>
            <person name="Zhou Z."/>
            <person name="Liu Y."/>
            <person name="Xu W."/>
            <person name="Pan J."/>
            <person name="Luo Z.H."/>
            <person name="Li M."/>
        </authorList>
    </citation>
    <scope>NUCLEOTIDE SEQUENCE [LARGE SCALE GENOMIC DNA]</scope>
    <source>
        <strain evidence="1">HyVt-535</strain>
    </source>
</reference>
<accession>A0A7C5N3C7</accession>
<proteinExistence type="predicted"/>
<dbReference type="InterPro" id="IPR021874">
    <property type="entry name" value="Phage_Mu_Gp27"/>
</dbReference>